<evidence type="ECO:0000313" key="2">
    <source>
        <dbReference type="Proteomes" id="UP000430508"/>
    </source>
</evidence>
<proteinExistence type="predicted"/>
<evidence type="ECO:0000313" key="1">
    <source>
        <dbReference type="EMBL" id="QHA01837.1"/>
    </source>
</evidence>
<dbReference type="Pfam" id="PF10133">
    <property type="entry name" value="CooT"/>
    <property type="match status" value="1"/>
</dbReference>
<organism evidence="1 2">
    <name type="scientific">Dehalobacter restrictus</name>
    <dbReference type="NCBI Taxonomy" id="55583"/>
    <lineage>
        <taxon>Bacteria</taxon>
        <taxon>Bacillati</taxon>
        <taxon>Bacillota</taxon>
        <taxon>Clostridia</taxon>
        <taxon>Eubacteriales</taxon>
        <taxon>Desulfitobacteriaceae</taxon>
        <taxon>Dehalobacter</taxon>
    </lineage>
</organism>
<dbReference type="Proteomes" id="UP000430508">
    <property type="component" value="Chromosome"/>
</dbReference>
<dbReference type="AlphaFoldDB" id="A0A857DLJ0"/>
<gene>
    <name evidence="1" type="ORF">GQ588_01600</name>
</gene>
<name>A0A857DLJ0_9FIRM</name>
<accession>A0A857DLJ0</accession>
<reference evidence="1 2" key="1">
    <citation type="submission" date="2019-12" db="EMBL/GenBank/DDBJ databases">
        <title>Sequence classification of anaerobic respiratory reductive dehalogenases: First we see many, then we see few.</title>
        <authorList>
            <person name="Molenda O."/>
            <person name="Puentes Jacome L.A."/>
            <person name="Cao X."/>
            <person name="Nesbo C.L."/>
            <person name="Tang S."/>
            <person name="Morson N."/>
            <person name="Patron J."/>
            <person name="Lomheim L."/>
            <person name="Wishart D.S."/>
            <person name="Edwards E.A."/>
        </authorList>
    </citation>
    <scope>NUCLEOTIDE SEQUENCE [LARGE SCALE GENOMIC DNA]</scope>
    <source>
        <strain evidence="1 2">12DCA</strain>
    </source>
</reference>
<protein>
    <submittedName>
        <fullName evidence="1">CooT family nickel-binding protein</fullName>
    </submittedName>
</protein>
<dbReference type="InterPro" id="IPR019300">
    <property type="entry name" value="CooT"/>
</dbReference>
<sequence>MGCSSTQCLCALFLESVGKIFPEEENLVLENIFGERKIVKAKIKGIELVDQRIVLKK</sequence>
<dbReference type="EMBL" id="CP046996">
    <property type="protein sequence ID" value="QHA01837.1"/>
    <property type="molecule type" value="Genomic_DNA"/>
</dbReference>